<protein>
    <recommendedName>
        <fullName evidence="3">VOC domain-containing protein</fullName>
    </recommendedName>
</protein>
<dbReference type="RefSeq" id="WP_025863213.1">
    <property type="nucleotide sequence ID" value="NZ_BLAX01000001.1"/>
</dbReference>
<evidence type="ECO:0000313" key="1">
    <source>
        <dbReference type="EMBL" id="GET32309.1"/>
    </source>
</evidence>
<dbReference type="Proteomes" id="UP000391834">
    <property type="component" value="Unassembled WGS sequence"/>
</dbReference>
<accession>A0A5M4AWL1</accession>
<dbReference type="OrthoDB" id="1986818at2"/>
<gene>
    <name evidence="1" type="ORF">PbJCM13498_11720</name>
</gene>
<reference evidence="1 2" key="1">
    <citation type="submission" date="2019-10" db="EMBL/GenBank/DDBJ databases">
        <title>Prolixibacter strains distinguished by the presence of nitrate reductase genes were adept at nitrate-dependent anaerobic corrosion of metallic iron and carbon steel.</title>
        <authorList>
            <person name="Iino T."/>
            <person name="Shono N."/>
            <person name="Ito K."/>
            <person name="Nakamura R."/>
            <person name="Sueoka K."/>
            <person name="Harayama S."/>
            <person name="Ohkuma M."/>
        </authorList>
    </citation>
    <scope>NUCLEOTIDE SEQUENCE [LARGE SCALE GENOMIC DNA]</scope>
    <source>
        <strain evidence="1 2">JCM 13498</strain>
    </source>
</reference>
<comment type="caution">
    <text evidence="1">The sequence shown here is derived from an EMBL/GenBank/DDBJ whole genome shotgun (WGS) entry which is preliminary data.</text>
</comment>
<dbReference type="AlphaFoldDB" id="A0A5M4AWL1"/>
<name>A0A5M4AWL1_9BACT</name>
<keyword evidence="2" id="KW-1185">Reference proteome</keyword>
<sequence length="123" mass="14323">MKKFKFRYHHLGIPTDQKKENEVYHERLKFYHSGYESSEFGIEWMRFDEDSPMPELVKTIPHVAFVVHDMDEALKGRNILVPPNSPSAGILVAMIEENGAPVEFLQFTTRETKRKSRTTMSHG</sequence>
<evidence type="ECO:0000313" key="2">
    <source>
        <dbReference type="Proteomes" id="UP000391834"/>
    </source>
</evidence>
<dbReference type="EMBL" id="BLAX01000001">
    <property type="protein sequence ID" value="GET32309.1"/>
    <property type="molecule type" value="Genomic_DNA"/>
</dbReference>
<organism evidence="1 2">
    <name type="scientific">Prolixibacter bellariivorans</name>
    <dbReference type="NCBI Taxonomy" id="314319"/>
    <lineage>
        <taxon>Bacteria</taxon>
        <taxon>Pseudomonadati</taxon>
        <taxon>Bacteroidota</taxon>
        <taxon>Bacteroidia</taxon>
        <taxon>Marinilabiliales</taxon>
        <taxon>Prolixibacteraceae</taxon>
        <taxon>Prolixibacter</taxon>
    </lineage>
</organism>
<evidence type="ECO:0008006" key="3">
    <source>
        <dbReference type="Google" id="ProtNLM"/>
    </source>
</evidence>
<proteinExistence type="predicted"/>